<protein>
    <submittedName>
        <fullName evidence="1">Uncharacterized protein</fullName>
    </submittedName>
</protein>
<dbReference type="HOGENOM" id="CLU_3434941_0_0_1"/>
<reference evidence="2" key="1">
    <citation type="submission" date="2013-02" db="EMBL/GenBank/DDBJ databases">
        <authorList>
            <person name="Hughes D."/>
        </authorList>
    </citation>
    <scope>NUCLEOTIDE SEQUENCE</scope>
    <source>
        <strain>Durham</strain>
        <strain evidence="2">NC isolate 2 -- Noor lab</strain>
    </source>
</reference>
<evidence type="ECO:0000313" key="1">
    <source>
        <dbReference type="EnsemblMetazoa" id="MESCA012208-PA"/>
    </source>
</evidence>
<organism evidence="1 2">
    <name type="scientific">Megaselia scalaris</name>
    <name type="common">Humpbacked fly</name>
    <name type="synonym">Phora scalaris</name>
    <dbReference type="NCBI Taxonomy" id="36166"/>
    <lineage>
        <taxon>Eukaryota</taxon>
        <taxon>Metazoa</taxon>
        <taxon>Ecdysozoa</taxon>
        <taxon>Arthropoda</taxon>
        <taxon>Hexapoda</taxon>
        <taxon>Insecta</taxon>
        <taxon>Pterygota</taxon>
        <taxon>Neoptera</taxon>
        <taxon>Endopterygota</taxon>
        <taxon>Diptera</taxon>
        <taxon>Brachycera</taxon>
        <taxon>Muscomorpha</taxon>
        <taxon>Platypezoidea</taxon>
        <taxon>Phoridae</taxon>
        <taxon>Megaseliini</taxon>
        <taxon>Megaselia</taxon>
    </lineage>
</organism>
<evidence type="ECO:0000313" key="2">
    <source>
        <dbReference type="Proteomes" id="UP000015102"/>
    </source>
</evidence>
<sequence length="14" mass="1509">MASIQNCTPTDEAK</sequence>
<keyword evidence="2" id="KW-1185">Reference proteome</keyword>
<reference evidence="1" key="2">
    <citation type="submission" date="2015-06" db="UniProtKB">
        <authorList>
            <consortium name="EnsemblMetazoa"/>
        </authorList>
    </citation>
    <scope>IDENTIFICATION</scope>
</reference>
<name>T1H675_MEGSC</name>
<accession>T1H675</accession>
<dbReference type="EnsemblMetazoa" id="MESCA012208-RA">
    <property type="protein sequence ID" value="MESCA012208-PA"/>
    <property type="gene ID" value="MESCA012208"/>
</dbReference>
<proteinExistence type="predicted"/>
<dbReference type="Proteomes" id="UP000015102">
    <property type="component" value="Unassembled WGS sequence"/>
</dbReference>